<dbReference type="EMBL" id="HBHW01043540">
    <property type="protein sequence ID" value="CAE0065671.1"/>
    <property type="molecule type" value="Transcribed_RNA"/>
</dbReference>
<evidence type="ECO:0000313" key="4">
    <source>
        <dbReference type="EMBL" id="CAE0065677.1"/>
    </source>
</evidence>
<organism evidence="2">
    <name type="scientific">Rhodosorus marinus</name>
    <dbReference type="NCBI Taxonomy" id="101924"/>
    <lineage>
        <taxon>Eukaryota</taxon>
        <taxon>Rhodophyta</taxon>
        <taxon>Stylonematophyceae</taxon>
        <taxon>Stylonematales</taxon>
        <taxon>Stylonemataceae</taxon>
        <taxon>Rhodosorus</taxon>
    </lineage>
</organism>
<feature type="transmembrane region" description="Helical" evidence="1">
    <location>
        <begin position="130"/>
        <end position="150"/>
    </location>
</feature>
<sequence length="181" mass="20356">MSTSNFRFRIPRVLGPPPKSGQLSIEAGKTIMQMFVLLASVVVWGSQLDALVYGRRTVPDLVCNASCIVTFIFGPFSTLFMILVLVKYPRSLFGQLRSEVSSMVVMFALYIIIVSIFSSNTVPITKTGLVFSWLALFGSMNAVFRVFHAIQEEDCLRKYNETLESYITNMPALEDDYIEPE</sequence>
<feature type="transmembrane region" description="Helical" evidence="1">
    <location>
        <begin position="68"/>
        <end position="88"/>
    </location>
</feature>
<dbReference type="EMBL" id="HBHW01043548">
    <property type="protein sequence ID" value="CAE0065677.1"/>
    <property type="molecule type" value="Transcribed_RNA"/>
</dbReference>
<reference evidence="2" key="1">
    <citation type="submission" date="2021-01" db="EMBL/GenBank/DDBJ databases">
        <authorList>
            <person name="Corre E."/>
            <person name="Pelletier E."/>
            <person name="Niang G."/>
            <person name="Scheremetjew M."/>
            <person name="Finn R."/>
            <person name="Kale V."/>
            <person name="Holt S."/>
            <person name="Cochrane G."/>
            <person name="Meng A."/>
            <person name="Brown T."/>
            <person name="Cohen L."/>
        </authorList>
    </citation>
    <scope>NUCLEOTIDE SEQUENCE</scope>
    <source>
        <strain evidence="2">CCMP 769</strain>
    </source>
</reference>
<keyword evidence="1" id="KW-0812">Transmembrane</keyword>
<dbReference type="EMBL" id="HBHW01043546">
    <property type="protein sequence ID" value="CAE0065675.1"/>
    <property type="molecule type" value="Transcribed_RNA"/>
</dbReference>
<dbReference type="EMBL" id="HBHW01043558">
    <property type="protein sequence ID" value="CAE0065687.1"/>
    <property type="molecule type" value="Transcribed_RNA"/>
</dbReference>
<keyword evidence="1" id="KW-0472">Membrane</keyword>
<gene>
    <name evidence="2" type="ORF">RMAR00112_LOCUS33743</name>
    <name evidence="3" type="ORF">RMAR00112_LOCUS33747</name>
    <name evidence="4" type="ORF">RMAR00112_LOCUS33749</name>
    <name evidence="5" type="ORF">RMAR00112_LOCUS33751</name>
    <name evidence="6" type="ORF">RMAR00112_LOCUS33753</name>
    <name evidence="7" type="ORF">RMAR00112_LOCUS33759</name>
    <name evidence="8" type="ORF">RMAR00112_LOCUS33764</name>
</gene>
<proteinExistence type="predicted"/>
<name>A0A7S3A953_9RHOD</name>
<evidence type="ECO:0000256" key="1">
    <source>
        <dbReference type="SAM" id="Phobius"/>
    </source>
</evidence>
<evidence type="ECO:0000313" key="6">
    <source>
        <dbReference type="EMBL" id="CAE0065681.1"/>
    </source>
</evidence>
<dbReference type="EMBL" id="HBHW01043550">
    <property type="protein sequence ID" value="CAE0065679.1"/>
    <property type="molecule type" value="Transcribed_RNA"/>
</dbReference>
<dbReference type="EMBL" id="HBHW01043564">
    <property type="protein sequence ID" value="CAE0065692.1"/>
    <property type="molecule type" value="Transcribed_RNA"/>
</dbReference>
<evidence type="ECO:0000313" key="8">
    <source>
        <dbReference type="EMBL" id="CAE0065692.1"/>
    </source>
</evidence>
<evidence type="ECO:0000313" key="7">
    <source>
        <dbReference type="EMBL" id="CAE0065687.1"/>
    </source>
</evidence>
<dbReference type="EMBL" id="HBHW01043552">
    <property type="protein sequence ID" value="CAE0065681.1"/>
    <property type="molecule type" value="Transcribed_RNA"/>
</dbReference>
<accession>A0A7S3A953</accession>
<evidence type="ECO:0000313" key="3">
    <source>
        <dbReference type="EMBL" id="CAE0065675.1"/>
    </source>
</evidence>
<evidence type="ECO:0000313" key="5">
    <source>
        <dbReference type="EMBL" id="CAE0065679.1"/>
    </source>
</evidence>
<feature type="transmembrane region" description="Helical" evidence="1">
    <location>
        <begin position="100"/>
        <end position="118"/>
    </location>
</feature>
<protein>
    <submittedName>
        <fullName evidence="2">Uncharacterized protein</fullName>
    </submittedName>
</protein>
<keyword evidence="1" id="KW-1133">Transmembrane helix</keyword>
<dbReference type="AlphaFoldDB" id="A0A7S3A953"/>
<evidence type="ECO:0000313" key="2">
    <source>
        <dbReference type="EMBL" id="CAE0065671.1"/>
    </source>
</evidence>